<dbReference type="EC" id="2.3.-.-" evidence="2"/>
<dbReference type="PANTHER" id="PTHR43415">
    <property type="entry name" value="SPERMIDINE N(1)-ACETYLTRANSFERASE"/>
    <property type="match status" value="1"/>
</dbReference>
<organism evidence="2 3">
    <name type="scientific">Oceanobacillus locisalsi</name>
    <dbReference type="NCBI Taxonomy" id="546107"/>
    <lineage>
        <taxon>Bacteria</taxon>
        <taxon>Bacillati</taxon>
        <taxon>Bacillota</taxon>
        <taxon>Bacilli</taxon>
        <taxon>Bacillales</taxon>
        <taxon>Bacillaceae</taxon>
        <taxon>Oceanobacillus</taxon>
    </lineage>
</organism>
<comment type="caution">
    <text evidence="2">The sequence shown here is derived from an EMBL/GenBank/DDBJ whole genome shotgun (WGS) entry which is preliminary data.</text>
</comment>
<sequence length="189" mass="21661">MIRLGYFGRQDFDLLISWIDSPEFLMQWAGPHFNYPLDVEQLNHYIEGANEESSQIHIYKVILNETNETIGHISLNNIDVKNRSARIGKVLLGSTDIRGKGIGQKMVTKVLNIAFDQLSLHRIGLGVFTFNEAAIKSYEKVGFVKEGLLRDVRKVGDGYWSLWEMSMLENEWRGIQQNGAIMMIAHDFK</sequence>
<accession>A0ABW3NLZ1</accession>
<proteinExistence type="predicted"/>
<evidence type="ECO:0000313" key="3">
    <source>
        <dbReference type="Proteomes" id="UP001597041"/>
    </source>
</evidence>
<evidence type="ECO:0000259" key="1">
    <source>
        <dbReference type="PROSITE" id="PS51186"/>
    </source>
</evidence>
<dbReference type="Proteomes" id="UP001597041">
    <property type="component" value="Unassembled WGS sequence"/>
</dbReference>
<dbReference type="SUPFAM" id="SSF55729">
    <property type="entry name" value="Acyl-CoA N-acyltransferases (Nat)"/>
    <property type="match status" value="1"/>
</dbReference>
<gene>
    <name evidence="2" type="ORF">ACFQ19_17370</name>
</gene>
<reference evidence="3" key="1">
    <citation type="journal article" date="2019" name="Int. J. Syst. Evol. Microbiol.">
        <title>The Global Catalogue of Microorganisms (GCM) 10K type strain sequencing project: providing services to taxonomists for standard genome sequencing and annotation.</title>
        <authorList>
            <consortium name="The Broad Institute Genomics Platform"/>
            <consortium name="The Broad Institute Genome Sequencing Center for Infectious Disease"/>
            <person name="Wu L."/>
            <person name="Ma J."/>
        </authorList>
    </citation>
    <scope>NUCLEOTIDE SEQUENCE [LARGE SCALE GENOMIC DNA]</scope>
    <source>
        <strain evidence="3">CCUG 56608</strain>
    </source>
</reference>
<keyword evidence="3" id="KW-1185">Reference proteome</keyword>
<dbReference type="PROSITE" id="PS51186">
    <property type="entry name" value="GNAT"/>
    <property type="match status" value="1"/>
</dbReference>
<protein>
    <submittedName>
        <fullName evidence="2">GNAT family N-acetyltransferase</fullName>
        <ecNumber evidence="2">2.3.-.-</ecNumber>
    </submittedName>
</protein>
<name>A0ABW3NLZ1_9BACI</name>
<keyword evidence="2" id="KW-0808">Transferase</keyword>
<keyword evidence="2" id="KW-0012">Acyltransferase</keyword>
<dbReference type="Gene3D" id="3.40.630.30">
    <property type="match status" value="1"/>
</dbReference>
<dbReference type="RefSeq" id="WP_379593934.1">
    <property type="nucleotide sequence ID" value="NZ_JBHTKK010000028.1"/>
</dbReference>
<dbReference type="EMBL" id="JBHTKK010000028">
    <property type="protein sequence ID" value="MFD1067780.1"/>
    <property type="molecule type" value="Genomic_DNA"/>
</dbReference>
<dbReference type="InterPro" id="IPR000182">
    <property type="entry name" value="GNAT_dom"/>
</dbReference>
<dbReference type="PANTHER" id="PTHR43415:SF5">
    <property type="entry name" value="ACETYLTRANSFERASE"/>
    <property type="match status" value="1"/>
</dbReference>
<dbReference type="InterPro" id="IPR016181">
    <property type="entry name" value="Acyl_CoA_acyltransferase"/>
</dbReference>
<dbReference type="GO" id="GO:0016746">
    <property type="term" value="F:acyltransferase activity"/>
    <property type="evidence" value="ECO:0007669"/>
    <property type="project" value="UniProtKB-KW"/>
</dbReference>
<dbReference type="CDD" id="cd04301">
    <property type="entry name" value="NAT_SF"/>
    <property type="match status" value="1"/>
</dbReference>
<evidence type="ECO:0000313" key="2">
    <source>
        <dbReference type="EMBL" id="MFD1067780.1"/>
    </source>
</evidence>
<dbReference type="Pfam" id="PF13302">
    <property type="entry name" value="Acetyltransf_3"/>
    <property type="match status" value="1"/>
</dbReference>
<feature type="domain" description="N-acetyltransferase" evidence="1">
    <location>
        <begin position="2"/>
        <end position="169"/>
    </location>
</feature>